<gene>
    <name evidence="2" type="ORF">OCU04_012923</name>
</gene>
<keyword evidence="3" id="KW-1185">Reference proteome</keyword>
<dbReference type="Proteomes" id="UP001152300">
    <property type="component" value="Unassembled WGS sequence"/>
</dbReference>
<dbReference type="InterPro" id="IPR051678">
    <property type="entry name" value="AGP_Transferase"/>
</dbReference>
<feature type="domain" description="Aminoglycoside phosphotransferase" evidence="1">
    <location>
        <begin position="96"/>
        <end position="257"/>
    </location>
</feature>
<protein>
    <recommendedName>
        <fullName evidence="1">Aminoglycoside phosphotransferase domain-containing protein</fullName>
    </recommendedName>
</protein>
<comment type="caution">
    <text evidence="2">The sequence shown here is derived from an EMBL/GenBank/DDBJ whole genome shotgun (WGS) entry which is preliminary data.</text>
</comment>
<dbReference type="Pfam" id="PF01636">
    <property type="entry name" value="APH"/>
    <property type="match status" value="1"/>
</dbReference>
<dbReference type="EMBL" id="JAPEIS010000017">
    <property type="protein sequence ID" value="KAJ8058064.1"/>
    <property type="molecule type" value="Genomic_DNA"/>
</dbReference>
<dbReference type="OrthoDB" id="8300194at2759"/>
<evidence type="ECO:0000313" key="3">
    <source>
        <dbReference type="Proteomes" id="UP001152300"/>
    </source>
</evidence>
<dbReference type="Gene3D" id="3.90.1200.10">
    <property type="match status" value="1"/>
</dbReference>
<evidence type="ECO:0000313" key="2">
    <source>
        <dbReference type="EMBL" id="KAJ8058064.1"/>
    </source>
</evidence>
<proteinExistence type="predicted"/>
<dbReference type="SUPFAM" id="SSF56112">
    <property type="entry name" value="Protein kinase-like (PK-like)"/>
    <property type="match status" value="1"/>
</dbReference>
<dbReference type="AlphaFoldDB" id="A0A9X0A8B2"/>
<dbReference type="PANTHER" id="PTHR21310">
    <property type="entry name" value="AMINOGLYCOSIDE PHOSPHOTRANSFERASE-RELATED-RELATED"/>
    <property type="match status" value="1"/>
</dbReference>
<evidence type="ECO:0000259" key="1">
    <source>
        <dbReference type="Pfam" id="PF01636"/>
    </source>
</evidence>
<name>A0A9X0A8B2_9HELO</name>
<dbReference type="InterPro" id="IPR011009">
    <property type="entry name" value="Kinase-like_dom_sf"/>
</dbReference>
<dbReference type="InterPro" id="IPR002575">
    <property type="entry name" value="Aminoglycoside_PTrfase"/>
</dbReference>
<accession>A0A9X0A8B2</accession>
<sequence length="409" mass="48129">MTLYKPFEGTTREELKLHRPKSPDFILCQVCGLNSSLQEHNSYFSHVKVSMNSTRGMWSIGEKYFLKERPKYGWGFLSPPNADYAVNKFLTENSNVPVAKDMRTWEDKDSDWYWMEKCPGETLKKVGGSLTWEQHRTIGYELGEYLAEARKFTSTKPEAPDGSPIRDKYLGADFRCVDLMTVDREEWWARTEPRLRKHPSITEEWKKKFKESYPFKEGDKYVLSHGDLDSSNIMVKDGHVTAIIDWEHGGYRPEWYEWSQFGMSRGSGERAKSHPEKCGWTSFLVEKMVQLGMDVEMPPEVRDCIWSYGRYVKEPEDEDLPRYPYEEFNRYLYRKCTNYQRYLAENTSPNYLVQLRKEREKKEVEKVAVMLAFNKLSLDEKDIFLTGKSQIGSGHSKRDLNDPVDNRLY</sequence>
<dbReference type="PANTHER" id="PTHR21310:SF48">
    <property type="entry name" value="AMINOGLYCOSIDE PHOSPHOTRANSFERASE DOMAIN-CONTAINING PROTEIN"/>
    <property type="match status" value="1"/>
</dbReference>
<organism evidence="2 3">
    <name type="scientific">Sclerotinia nivalis</name>
    <dbReference type="NCBI Taxonomy" id="352851"/>
    <lineage>
        <taxon>Eukaryota</taxon>
        <taxon>Fungi</taxon>
        <taxon>Dikarya</taxon>
        <taxon>Ascomycota</taxon>
        <taxon>Pezizomycotina</taxon>
        <taxon>Leotiomycetes</taxon>
        <taxon>Helotiales</taxon>
        <taxon>Sclerotiniaceae</taxon>
        <taxon>Sclerotinia</taxon>
    </lineage>
</organism>
<reference evidence="2" key="1">
    <citation type="submission" date="2022-11" db="EMBL/GenBank/DDBJ databases">
        <title>Genome Resource of Sclerotinia nivalis Strain SnTB1, a Plant Pathogen Isolated from American Ginseng.</title>
        <authorList>
            <person name="Fan S."/>
        </authorList>
    </citation>
    <scope>NUCLEOTIDE SEQUENCE</scope>
    <source>
        <strain evidence="2">SnTB1</strain>
    </source>
</reference>